<dbReference type="InParanoid" id="A0A0C3GBI0"/>
<keyword evidence="4" id="KW-1185">Reference proteome</keyword>
<organism evidence="3 4">
    <name type="scientific">Piloderma croceum (strain F 1598)</name>
    <dbReference type="NCBI Taxonomy" id="765440"/>
    <lineage>
        <taxon>Eukaryota</taxon>
        <taxon>Fungi</taxon>
        <taxon>Dikarya</taxon>
        <taxon>Basidiomycota</taxon>
        <taxon>Agaricomycotina</taxon>
        <taxon>Agaricomycetes</taxon>
        <taxon>Agaricomycetidae</taxon>
        <taxon>Atheliales</taxon>
        <taxon>Atheliaceae</taxon>
        <taxon>Piloderma</taxon>
    </lineage>
</organism>
<dbReference type="PANTHER" id="PTHR31212:SF5">
    <property type="entry name" value="ISOCHORISMATASE FAMILY PROTEIN FAMILY (AFU_ORTHOLOGUE AFUA_3G14500)"/>
    <property type="match status" value="1"/>
</dbReference>
<evidence type="ECO:0000313" key="4">
    <source>
        <dbReference type="Proteomes" id="UP000054166"/>
    </source>
</evidence>
<dbReference type="HOGENOM" id="CLU_054792_0_0_1"/>
<dbReference type="OrthoDB" id="445341at2759"/>
<proteinExistence type="predicted"/>
<dbReference type="Gene3D" id="2.60.120.590">
    <property type="entry name" value="Alpha-ketoglutarate-dependent dioxygenase AlkB-like"/>
    <property type="match status" value="1"/>
</dbReference>
<name>A0A0C3GBI0_PILCF</name>
<dbReference type="InterPro" id="IPR005123">
    <property type="entry name" value="Oxoglu/Fe-dep_dioxygenase_dom"/>
</dbReference>
<dbReference type="PANTHER" id="PTHR31212">
    <property type="entry name" value="ALPHA-KETOGLUTARATE-DEPENDENT DIOXYGENASE ALKB HOMOLOG 3"/>
    <property type="match status" value="1"/>
</dbReference>
<dbReference type="AlphaFoldDB" id="A0A0C3GBI0"/>
<dbReference type="SUPFAM" id="SSF51197">
    <property type="entry name" value="Clavaminate synthase-like"/>
    <property type="match status" value="1"/>
</dbReference>
<gene>
    <name evidence="3" type="ORF">PILCRDRAFT_63212</name>
</gene>
<dbReference type="InterPro" id="IPR037151">
    <property type="entry name" value="AlkB-like_sf"/>
</dbReference>
<accession>A0A0C3GBI0</accession>
<dbReference type="InterPro" id="IPR027450">
    <property type="entry name" value="AlkB-like"/>
</dbReference>
<dbReference type="InterPro" id="IPR032854">
    <property type="entry name" value="ALKBH3"/>
</dbReference>
<evidence type="ECO:0000313" key="3">
    <source>
        <dbReference type="EMBL" id="KIM87986.1"/>
    </source>
</evidence>
<dbReference type="STRING" id="765440.A0A0C3GBI0"/>
<reference evidence="4" key="2">
    <citation type="submission" date="2015-01" db="EMBL/GenBank/DDBJ databases">
        <title>Evolutionary Origins and Diversification of the Mycorrhizal Mutualists.</title>
        <authorList>
            <consortium name="DOE Joint Genome Institute"/>
            <consortium name="Mycorrhizal Genomics Consortium"/>
            <person name="Kohler A."/>
            <person name="Kuo A."/>
            <person name="Nagy L.G."/>
            <person name="Floudas D."/>
            <person name="Copeland A."/>
            <person name="Barry K.W."/>
            <person name="Cichocki N."/>
            <person name="Veneault-Fourrey C."/>
            <person name="LaButti K."/>
            <person name="Lindquist E.A."/>
            <person name="Lipzen A."/>
            <person name="Lundell T."/>
            <person name="Morin E."/>
            <person name="Murat C."/>
            <person name="Riley R."/>
            <person name="Ohm R."/>
            <person name="Sun H."/>
            <person name="Tunlid A."/>
            <person name="Henrissat B."/>
            <person name="Grigoriev I.V."/>
            <person name="Hibbett D.S."/>
            <person name="Martin F."/>
        </authorList>
    </citation>
    <scope>NUCLEOTIDE SEQUENCE [LARGE SCALE GENOMIC DNA]</scope>
    <source>
        <strain evidence="4">F 1598</strain>
    </source>
</reference>
<evidence type="ECO:0000259" key="2">
    <source>
        <dbReference type="PROSITE" id="PS51471"/>
    </source>
</evidence>
<feature type="domain" description="Fe2OG dioxygenase" evidence="2">
    <location>
        <begin position="128"/>
        <end position="249"/>
    </location>
</feature>
<dbReference type="Pfam" id="PF13532">
    <property type="entry name" value="2OG-FeII_Oxy_2"/>
    <property type="match status" value="1"/>
</dbReference>
<evidence type="ECO:0000256" key="1">
    <source>
        <dbReference type="SAM" id="MobiDB-lite"/>
    </source>
</evidence>
<reference evidence="3 4" key="1">
    <citation type="submission" date="2014-04" db="EMBL/GenBank/DDBJ databases">
        <authorList>
            <consortium name="DOE Joint Genome Institute"/>
            <person name="Kuo A."/>
            <person name="Tarkka M."/>
            <person name="Buscot F."/>
            <person name="Kohler A."/>
            <person name="Nagy L.G."/>
            <person name="Floudas D."/>
            <person name="Copeland A."/>
            <person name="Barry K.W."/>
            <person name="Cichocki N."/>
            <person name="Veneault-Fourrey C."/>
            <person name="LaButti K."/>
            <person name="Lindquist E.A."/>
            <person name="Lipzen A."/>
            <person name="Lundell T."/>
            <person name="Morin E."/>
            <person name="Murat C."/>
            <person name="Sun H."/>
            <person name="Tunlid A."/>
            <person name="Henrissat B."/>
            <person name="Grigoriev I.V."/>
            <person name="Hibbett D.S."/>
            <person name="Martin F."/>
            <person name="Nordberg H.P."/>
            <person name="Cantor M.N."/>
            <person name="Hua S.X."/>
        </authorList>
    </citation>
    <scope>NUCLEOTIDE SEQUENCE [LARGE SCALE GENOMIC DNA]</scope>
    <source>
        <strain evidence="3 4">F 1598</strain>
    </source>
</reference>
<feature type="region of interest" description="Disordered" evidence="1">
    <location>
        <begin position="1"/>
        <end position="31"/>
    </location>
</feature>
<dbReference type="GO" id="GO:0051213">
    <property type="term" value="F:dioxygenase activity"/>
    <property type="evidence" value="ECO:0007669"/>
    <property type="project" value="InterPro"/>
</dbReference>
<protein>
    <recommendedName>
        <fullName evidence="2">Fe2OG dioxygenase domain-containing protein</fullName>
    </recommendedName>
</protein>
<dbReference type="Proteomes" id="UP000054166">
    <property type="component" value="Unassembled WGS sequence"/>
</dbReference>
<dbReference type="EMBL" id="KN832978">
    <property type="protein sequence ID" value="KIM87986.1"/>
    <property type="molecule type" value="Genomic_DNA"/>
</dbReference>
<dbReference type="PROSITE" id="PS51471">
    <property type="entry name" value="FE2OG_OXY"/>
    <property type="match status" value="1"/>
</dbReference>
<dbReference type="GO" id="GO:0006307">
    <property type="term" value="P:DNA alkylation repair"/>
    <property type="evidence" value="ECO:0007669"/>
    <property type="project" value="InterPro"/>
</dbReference>
<sequence>MPATHKNAPSAGNARTRDGRGNQKLATLGVGDTLGEGDSSIVVDVLPQDLADVAFENMRREVAWNSMYHHVRGPGGAVPRLVAVEGQVDADGSFPIYRHPADESPPLLPFSRTVSLIRERVQTVLNHPVNHVLIQHYRSGADYISEHSDKTIDVVRGSNIVNVSLGAQRVMTLRMKKDRAQQLPDAETATSRPAQRIPLPHNSMFILGPETNKKWLHGINHDNRPFHQKDEAERYQNGERISLTFRHIGTFLTKDMSMIYGQGSTGIADGDTTENVTEGQLKKADKKPVVNGTNEGNPDTPGKLIEAFGKENGQSDFDWDKWYGQGSNVLHFTVQKAE</sequence>